<accession>A0A6A5TH04</accession>
<feature type="region of interest" description="Disordered" evidence="1">
    <location>
        <begin position="432"/>
        <end position="473"/>
    </location>
</feature>
<feature type="region of interest" description="Disordered" evidence="1">
    <location>
        <begin position="55"/>
        <end position="84"/>
    </location>
</feature>
<feature type="region of interest" description="Disordered" evidence="1">
    <location>
        <begin position="245"/>
        <end position="266"/>
    </location>
</feature>
<sequence>MGKNSKKNNAQRKKAQNQSGKPQEPIALSPKPAQSQNIEKVITANVVARLFKKPVEAQDVSPLEPSNVSPSAAVKPTPSFDPSRLARLQAKNRSTLIKEKVNVRKTLAQKKAEQATLYSKRLEEKFESILEEHEPSFCPVQESEEDKDEHEFDYALMDAHKSLYEAGEDSEVSFIETTVSDTEATVSDTELVIQNEPTEPRKIAKLRRSSKGKPKINNVDDNNTAMDTHLSPVLFQFGASEAPVKFASGGESPKDKKAKKSTRRSLSPIHQATPLFSNLPAVSFGNMAAPPHIRGPKEAMVEHWVEDETPAITSVSPLSDMPITIGHIYQATVEELTDVERPAAIEPEKLVLSPSDRLNTIGHFYQPTVEDDTEVDTTAATEHDQLPLRFLDKLLTMDSGTTSSVETALKEIIDAHEMFDSYKEHPAITGLPLLSPAQSKDGYEKMNESSSSSDNDKETPPSSRDSFSAPGFYGVDRTEEWHEMLEKCQQEMKQKSGGASSLARIDSLEVPNVEQISVENEVSAPTVNLEVKDGIPPNEETQDTCATAPEVNISYNVPKGSENVPAEDGNNFNSAKEHEDGPSPELPPASYDWTAELTGTFLGTQSLYDFFNALDLDESCTTTRASVITAFFDIVKADRIASKLPALPITSAKPLDLAKSFVTSKTINIDGVSLGTFLNLMSFDKNDQVDGAAVLKAFKAAAALDVEKVKECSTGKLGLLGRFFGRF</sequence>
<keyword evidence="3" id="KW-1185">Reference proteome</keyword>
<dbReference type="Proteomes" id="UP000800035">
    <property type="component" value="Unassembled WGS sequence"/>
</dbReference>
<evidence type="ECO:0000256" key="1">
    <source>
        <dbReference type="SAM" id="MobiDB-lite"/>
    </source>
</evidence>
<name>A0A6A5TH04_9PLEO</name>
<protein>
    <submittedName>
        <fullName evidence="2">Uncharacterized protein</fullName>
    </submittedName>
</protein>
<reference evidence="2" key="1">
    <citation type="journal article" date="2020" name="Stud. Mycol.">
        <title>101 Dothideomycetes genomes: a test case for predicting lifestyles and emergence of pathogens.</title>
        <authorList>
            <person name="Haridas S."/>
            <person name="Albert R."/>
            <person name="Binder M."/>
            <person name="Bloem J."/>
            <person name="Labutti K."/>
            <person name="Salamov A."/>
            <person name="Andreopoulos B."/>
            <person name="Baker S."/>
            <person name="Barry K."/>
            <person name="Bills G."/>
            <person name="Bluhm B."/>
            <person name="Cannon C."/>
            <person name="Castanera R."/>
            <person name="Culley D."/>
            <person name="Daum C."/>
            <person name="Ezra D."/>
            <person name="Gonzalez J."/>
            <person name="Henrissat B."/>
            <person name="Kuo A."/>
            <person name="Liang C."/>
            <person name="Lipzen A."/>
            <person name="Lutzoni F."/>
            <person name="Magnuson J."/>
            <person name="Mondo S."/>
            <person name="Nolan M."/>
            <person name="Ohm R."/>
            <person name="Pangilinan J."/>
            <person name="Park H.-J."/>
            <person name="Ramirez L."/>
            <person name="Alfaro M."/>
            <person name="Sun H."/>
            <person name="Tritt A."/>
            <person name="Yoshinaga Y."/>
            <person name="Zwiers L.-H."/>
            <person name="Turgeon B."/>
            <person name="Goodwin S."/>
            <person name="Spatafora J."/>
            <person name="Crous P."/>
            <person name="Grigoriev I."/>
        </authorList>
    </citation>
    <scope>NUCLEOTIDE SEQUENCE</scope>
    <source>
        <strain evidence="2">CBS 675.92</strain>
    </source>
</reference>
<proteinExistence type="predicted"/>
<evidence type="ECO:0000313" key="3">
    <source>
        <dbReference type="Proteomes" id="UP000800035"/>
    </source>
</evidence>
<evidence type="ECO:0000313" key="2">
    <source>
        <dbReference type="EMBL" id="KAF1952133.1"/>
    </source>
</evidence>
<feature type="region of interest" description="Disordered" evidence="1">
    <location>
        <begin position="556"/>
        <end position="588"/>
    </location>
</feature>
<gene>
    <name evidence="2" type="ORF">CC80DRAFT_508191</name>
</gene>
<dbReference type="AlphaFoldDB" id="A0A6A5TH04"/>
<organism evidence="2 3">
    <name type="scientific">Byssothecium circinans</name>
    <dbReference type="NCBI Taxonomy" id="147558"/>
    <lineage>
        <taxon>Eukaryota</taxon>
        <taxon>Fungi</taxon>
        <taxon>Dikarya</taxon>
        <taxon>Ascomycota</taxon>
        <taxon>Pezizomycotina</taxon>
        <taxon>Dothideomycetes</taxon>
        <taxon>Pleosporomycetidae</taxon>
        <taxon>Pleosporales</taxon>
        <taxon>Massarineae</taxon>
        <taxon>Massarinaceae</taxon>
        <taxon>Byssothecium</taxon>
    </lineage>
</organism>
<dbReference type="OrthoDB" id="3786670at2759"/>
<feature type="compositionally biased region" description="Basic residues" evidence="1">
    <location>
        <begin position="1"/>
        <end position="15"/>
    </location>
</feature>
<feature type="region of interest" description="Disordered" evidence="1">
    <location>
        <begin position="1"/>
        <end position="37"/>
    </location>
</feature>
<dbReference type="EMBL" id="ML977012">
    <property type="protein sequence ID" value="KAF1952133.1"/>
    <property type="molecule type" value="Genomic_DNA"/>
</dbReference>